<evidence type="ECO:0000256" key="13">
    <source>
        <dbReference type="PROSITE-ProRule" id="PRU00175"/>
    </source>
</evidence>
<sequence>MANDYYFFSRKFLFRLATVGSATITVIIYHCITVCFCNRHLAAANRSPPQRLRRSRFVSETMETSIGGTSASMVQLIPARKYQKGVDSMGEDGTCAVCLSEFEDGEELRTLPGCMHSFHVPCIDMWLYSHSTCPICRSDTTPLSSTFHRATSSSSDESEAHSETLQDIVIHFTRALYLLKV</sequence>
<keyword evidence="11 14" id="KW-1133">Transmembrane helix</keyword>
<keyword evidence="7" id="KW-0479">Metal-binding</keyword>
<keyword evidence="6 14" id="KW-0812">Transmembrane</keyword>
<comment type="subcellular location">
    <subcellularLocation>
        <location evidence="2">Membrane</location>
        <topology evidence="2">Single-pass membrane protein</topology>
    </subcellularLocation>
</comment>
<gene>
    <name evidence="16" type="ORF">I3842_Q062100</name>
</gene>
<reference evidence="16" key="1">
    <citation type="submission" date="2021-01" db="EMBL/GenBank/DDBJ databases">
        <authorList>
            <person name="Lovell J.T."/>
            <person name="Bentley N."/>
            <person name="Bhattarai G."/>
            <person name="Jenkins J.W."/>
            <person name="Sreedasyam A."/>
            <person name="Alarcon Y."/>
            <person name="Bock C."/>
            <person name="Boston L."/>
            <person name="Carlson J."/>
            <person name="Cervantes K."/>
            <person name="Clermont K."/>
            <person name="Krom N."/>
            <person name="Kubenka K."/>
            <person name="Mamidi S."/>
            <person name="Mattison C."/>
            <person name="Monteros M."/>
            <person name="Pisani C."/>
            <person name="Plott C."/>
            <person name="Rajasekar S."/>
            <person name="Rhein H.S."/>
            <person name="Rohla C."/>
            <person name="Song M."/>
            <person name="Hilaire R.S."/>
            <person name="Shu S."/>
            <person name="Wells L."/>
            <person name="Wang X."/>
            <person name="Webber J."/>
            <person name="Heerema R.J."/>
            <person name="Klein P."/>
            <person name="Conner P."/>
            <person name="Grauke L."/>
            <person name="Grimwood J."/>
            <person name="Schmutz J."/>
            <person name="Randall J.J."/>
        </authorList>
    </citation>
    <scope>NUCLEOTIDE SEQUENCE</scope>
    <source>
        <tissue evidence="16">Leaf</tissue>
    </source>
</reference>
<organism evidence="16 17">
    <name type="scientific">Carya illinoinensis</name>
    <name type="common">Pecan</name>
    <dbReference type="NCBI Taxonomy" id="32201"/>
    <lineage>
        <taxon>Eukaryota</taxon>
        <taxon>Viridiplantae</taxon>
        <taxon>Streptophyta</taxon>
        <taxon>Embryophyta</taxon>
        <taxon>Tracheophyta</taxon>
        <taxon>Spermatophyta</taxon>
        <taxon>Magnoliopsida</taxon>
        <taxon>eudicotyledons</taxon>
        <taxon>Gunneridae</taxon>
        <taxon>Pentapetalae</taxon>
        <taxon>rosids</taxon>
        <taxon>fabids</taxon>
        <taxon>Fagales</taxon>
        <taxon>Juglandaceae</taxon>
        <taxon>Carya</taxon>
    </lineage>
</organism>
<dbReference type="PANTHER" id="PTHR46913">
    <property type="entry name" value="RING-H2 FINGER PROTEIN ATL16"/>
    <property type="match status" value="1"/>
</dbReference>
<evidence type="ECO:0000256" key="8">
    <source>
        <dbReference type="ARBA" id="ARBA00022771"/>
    </source>
</evidence>
<evidence type="ECO:0000313" key="16">
    <source>
        <dbReference type="EMBL" id="KAG6620569.1"/>
    </source>
</evidence>
<feature type="transmembrane region" description="Helical" evidence="14">
    <location>
        <begin position="12"/>
        <end position="30"/>
    </location>
</feature>
<evidence type="ECO:0000256" key="5">
    <source>
        <dbReference type="ARBA" id="ARBA00022679"/>
    </source>
</evidence>
<comment type="catalytic activity">
    <reaction evidence="1">
        <text>S-ubiquitinyl-[E2 ubiquitin-conjugating enzyme]-L-cysteine + [acceptor protein]-L-lysine = [E2 ubiquitin-conjugating enzyme]-L-cysteine + N(6)-ubiquitinyl-[acceptor protein]-L-lysine.</text>
        <dbReference type="EC" id="2.3.2.27"/>
    </reaction>
</comment>
<dbReference type="PROSITE" id="PS50089">
    <property type="entry name" value="ZF_RING_2"/>
    <property type="match status" value="1"/>
</dbReference>
<dbReference type="AlphaFoldDB" id="A0A921ZZ98"/>
<dbReference type="GO" id="GO:0061630">
    <property type="term" value="F:ubiquitin protein ligase activity"/>
    <property type="evidence" value="ECO:0007669"/>
    <property type="project" value="UniProtKB-EC"/>
</dbReference>
<dbReference type="Proteomes" id="UP000811246">
    <property type="component" value="Unassembled WGS sequence"/>
</dbReference>
<evidence type="ECO:0000256" key="10">
    <source>
        <dbReference type="ARBA" id="ARBA00022833"/>
    </source>
</evidence>
<keyword evidence="12 14" id="KW-0472">Membrane</keyword>
<evidence type="ECO:0000256" key="1">
    <source>
        <dbReference type="ARBA" id="ARBA00000900"/>
    </source>
</evidence>
<dbReference type="EC" id="2.3.2.27" evidence="4"/>
<dbReference type="CDD" id="cd16461">
    <property type="entry name" value="RING-H2_EL5-like"/>
    <property type="match status" value="1"/>
</dbReference>
<evidence type="ECO:0000259" key="15">
    <source>
        <dbReference type="PROSITE" id="PS50089"/>
    </source>
</evidence>
<dbReference type="EMBL" id="MU228900">
    <property type="protein sequence ID" value="KAG6620569.1"/>
    <property type="molecule type" value="Genomic_DNA"/>
</dbReference>
<evidence type="ECO:0000256" key="12">
    <source>
        <dbReference type="ARBA" id="ARBA00023136"/>
    </source>
</evidence>
<feature type="domain" description="RING-type" evidence="15">
    <location>
        <begin position="95"/>
        <end position="137"/>
    </location>
</feature>
<dbReference type="PANTHER" id="PTHR46913:SF1">
    <property type="entry name" value="RING-H2 FINGER PROTEIN ATL16"/>
    <property type="match status" value="1"/>
</dbReference>
<protein>
    <recommendedName>
        <fullName evidence="4">RING-type E3 ubiquitin transferase</fullName>
        <ecNumber evidence="4">2.3.2.27</ecNumber>
    </recommendedName>
</protein>
<dbReference type="InterPro" id="IPR001841">
    <property type="entry name" value="Znf_RING"/>
</dbReference>
<proteinExistence type="predicted"/>
<evidence type="ECO:0000256" key="11">
    <source>
        <dbReference type="ARBA" id="ARBA00022989"/>
    </source>
</evidence>
<evidence type="ECO:0000256" key="3">
    <source>
        <dbReference type="ARBA" id="ARBA00004906"/>
    </source>
</evidence>
<comment type="pathway">
    <text evidence="3">Protein modification; protein ubiquitination.</text>
</comment>
<evidence type="ECO:0000256" key="7">
    <source>
        <dbReference type="ARBA" id="ARBA00022723"/>
    </source>
</evidence>
<evidence type="ECO:0000256" key="14">
    <source>
        <dbReference type="SAM" id="Phobius"/>
    </source>
</evidence>
<dbReference type="GO" id="GO:0016020">
    <property type="term" value="C:membrane"/>
    <property type="evidence" value="ECO:0007669"/>
    <property type="project" value="UniProtKB-SubCell"/>
</dbReference>
<evidence type="ECO:0000256" key="2">
    <source>
        <dbReference type="ARBA" id="ARBA00004167"/>
    </source>
</evidence>
<evidence type="ECO:0000313" key="17">
    <source>
        <dbReference type="Proteomes" id="UP000811246"/>
    </source>
</evidence>
<keyword evidence="5" id="KW-0808">Transferase</keyword>
<comment type="caution">
    <text evidence="16">The sequence shown here is derived from an EMBL/GenBank/DDBJ whole genome shotgun (WGS) entry which is preliminary data.</text>
</comment>
<evidence type="ECO:0000256" key="6">
    <source>
        <dbReference type="ARBA" id="ARBA00022692"/>
    </source>
</evidence>
<dbReference type="InterPro" id="IPR044600">
    <property type="entry name" value="ATL1/ATL16-like"/>
</dbReference>
<dbReference type="GO" id="GO:0016567">
    <property type="term" value="P:protein ubiquitination"/>
    <property type="evidence" value="ECO:0007669"/>
    <property type="project" value="InterPro"/>
</dbReference>
<keyword evidence="9" id="KW-0833">Ubl conjugation pathway</keyword>
<keyword evidence="8 13" id="KW-0863">Zinc-finger</keyword>
<keyword evidence="10" id="KW-0862">Zinc</keyword>
<dbReference type="Pfam" id="PF13639">
    <property type="entry name" value="zf-RING_2"/>
    <property type="match status" value="1"/>
</dbReference>
<evidence type="ECO:0000256" key="9">
    <source>
        <dbReference type="ARBA" id="ARBA00022786"/>
    </source>
</evidence>
<evidence type="ECO:0000256" key="4">
    <source>
        <dbReference type="ARBA" id="ARBA00012483"/>
    </source>
</evidence>
<dbReference type="GO" id="GO:0008270">
    <property type="term" value="F:zinc ion binding"/>
    <property type="evidence" value="ECO:0007669"/>
    <property type="project" value="UniProtKB-KW"/>
</dbReference>
<name>A0A921ZZ98_CARIL</name>
<accession>A0A921ZZ98</accession>
<dbReference type="SMART" id="SM00184">
    <property type="entry name" value="RING"/>
    <property type="match status" value="1"/>
</dbReference>